<dbReference type="RefSeq" id="WP_089252227.1">
    <property type="nucleotide sequence ID" value="NZ_FZOW01000027.1"/>
</dbReference>
<feature type="transmembrane region" description="Helical" evidence="7">
    <location>
        <begin position="6"/>
        <end position="26"/>
    </location>
</feature>
<keyword evidence="4 7" id="KW-0812">Transmembrane</keyword>
<comment type="subcellular location">
    <subcellularLocation>
        <location evidence="1 7">Cell membrane</location>
        <topology evidence="1 7">Multi-pass membrane protein</topology>
    </subcellularLocation>
</comment>
<keyword evidence="5 7" id="KW-1133">Transmembrane helix</keyword>
<feature type="transmembrane region" description="Helical" evidence="7">
    <location>
        <begin position="192"/>
        <end position="215"/>
    </location>
</feature>
<evidence type="ECO:0000256" key="5">
    <source>
        <dbReference type="ARBA" id="ARBA00022989"/>
    </source>
</evidence>
<dbReference type="InterPro" id="IPR045621">
    <property type="entry name" value="BPD_transp_1_N"/>
</dbReference>
<comment type="similarity">
    <text evidence="7">Belongs to the binding-protein-dependent transport system permease family.</text>
</comment>
<keyword evidence="10" id="KW-1185">Reference proteome</keyword>
<organism evidence="9 10">
    <name type="scientific">Rhodococcoides kyotonense</name>
    <dbReference type="NCBI Taxonomy" id="398843"/>
    <lineage>
        <taxon>Bacteria</taxon>
        <taxon>Bacillati</taxon>
        <taxon>Actinomycetota</taxon>
        <taxon>Actinomycetes</taxon>
        <taxon>Mycobacteriales</taxon>
        <taxon>Nocardiaceae</taxon>
        <taxon>Rhodococcoides</taxon>
    </lineage>
</organism>
<dbReference type="PANTHER" id="PTHR43163:SF6">
    <property type="entry name" value="DIPEPTIDE TRANSPORT SYSTEM PERMEASE PROTEIN DPPB-RELATED"/>
    <property type="match status" value="1"/>
</dbReference>
<dbReference type="PROSITE" id="PS50928">
    <property type="entry name" value="ABC_TM1"/>
    <property type="match status" value="1"/>
</dbReference>
<evidence type="ECO:0000256" key="6">
    <source>
        <dbReference type="ARBA" id="ARBA00023136"/>
    </source>
</evidence>
<gene>
    <name evidence="9" type="ORF">SAMN05421642_12717</name>
</gene>
<name>A0A239N364_9NOCA</name>
<feature type="transmembrane region" description="Helical" evidence="7">
    <location>
        <begin position="134"/>
        <end position="157"/>
    </location>
</feature>
<dbReference type="Gene3D" id="1.10.3720.10">
    <property type="entry name" value="MetI-like"/>
    <property type="match status" value="1"/>
</dbReference>
<sequence length="328" mass="34083">MRKLVISRIVSLAGLLLALATVIFLLNELSPSDPAKARLGQNATPDAVAAERARLGLDDPFLSRFVSYIHGLLTGDFGVSFRTDRPVLSDLAQYFPATIELVASAAIITLVLAVLFAVSSVLNWPGSGIFRSILLIGSTAPTFVLGIAGVVVFYQVLGWLPASGRGNIVQGPTGLGTLDGLLSGNLGAFADAILHIVLPATALAIGPALSIGRVLRSGLIETMDADFIRTARAKGILEIRIVAKHVLRNSITGALSMTGLQVGSMFAGAVVVESIFSWPGLGSYLAGSINVADFPAIAGVTLVLGVMYVTANTIVDIAQGIADPRINV</sequence>
<dbReference type="Proteomes" id="UP000198327">
    <property type="component" value="Unassembled WGS sequence"/>
</dbReference>
<dbReference type="GO" id="GO:0005886">
    <property type="term" value="C:plasma membrane"/>
    <property type="evidence" value="ECO:0007669"/>
    <property type="project" value="UniProtKB-SubCell"/>
</dbReference>
<feature type="transmembrane region" description="Helical" evidence="7">
    <location>
        <begin position="101"/>
        <end position="122"/>
    </location>
</feature>
<reference evidence="10" key="1">
    <citation type="submission" date="2017-06" db="EMBL/GenBank/DDBJ databases">
        <authorList>
            <person name="Varghese N."/>
            <person name="Submissions S."/>
        </authorList>
    </citation>
    <scope>NUCLEOTIDE SEQUENCE [LARGE SCALE GENOMIC DNA]</scope>
    <source>
        <strain evidence="10">JCM 23211</strain>
    </source>
</reference>
<evidence type="ECO:0000313" key="9">
    <source>
        <dbReference type="EMBL" id="SNT48609.1"/>
    </source>
</evidence>
<dbReference type="Pfam" id="PF00528">
    <property type="entry name" value="BPD_transp_1"/>
    <property type="match status" value="1"/>
</dbReference>
<evidence type="ECO:0000256" key="2">
    <source>
        <dbReference type="ARBA" id="ARBA00022448"/>
    </source>
</evidence>
<keyword evidence="6 7" id="KW-0472">Membrane</keyword>
<dbReference type="GO" id="GO:0071916">
    <property type="term" value="F:dipeptide transmembrane transporter activity"/>
    <property type="evidence" value="ECO:0007669"/>
    <property type="project" value="TreeGrafter"/>
</dbReference>
<evidence type="ECO:0000256" key="3">
    <source>
        <dbReference type="ARBA" id="ARBA00022475"/>
    </source>
</evidence>
<evidence type="ECO:0000256" key="7">
    <source>
        <dbReference type="RuleBase" id="RU363032"/>
    </source>
</evidence>
<evidence type="ECO:0000256" key="4">
    <source>
        <dbReference type="ARBA" id="ARBA00022692"/>
    </source>
</evidence>
<evidence type="ECO:0000256" key="1">
    <source>
        <dbReference type="ARBA" id="ARBA00004651"/>
    </source>
</evidence>
<dbReference type="EMBL" id="FZOW01000027">
    <property type="protein sequence ID" value="SNT48609.1"/>
    <property type="molecule type" value="Genomic_DNA"/>
</dbReference>
<dbReference type="AlphaFoldDB" id="A0A239N364"/>
<dbReference type="Pfam" id="PF19300">
    <property type="entry name" value="BPD_transp_1_N"/>
    <property type="match status" value="1"/>
</dbReference>
<dbReference type="SUPFAM" id="SSF161098">
    <property type="entry name" value="MetI-like"/>
    <property type="match status" value="1"/>
</dbReference>
<evidence type="ECO:0000259" key="8">
    <source>
        <dbReference type="PROSITE" id="PS50928"/>
    </source>
</evidence>
<dbReference type="InterPro" id="IPR000515">
    <property type="entry name" value="MetI-like"/>
</dbReference>
<feature type="transmembrane region" description="Helical" evidence="7">
    <location>
        <begin position="296"/>
        <end position="315"/>
    </location>
</feature>
<proteinExistence type="inferred from homology"/>
<feature type="domain" description="ABC transmembrane type-1" evidence="8">
    <location>
        <begin position="95"/>
        <end position="315"/>
    </location>
</feature>
<dbReference type="CDD" id="cd06261">
    <property type="entry name" value="TM_PBP2"/>
    <property type="match status" value="1"/>
</dbReference>
<dbReference type="OrthoDB" id="147639at2"/>
<protein>
    <submittedName>
        <fullName evidence="9">Peptide/nickel transport system permease protein</fullName>
    </submittedName>
</protein>
<evidence type="ECO:0000313" key="10">
    <source>
        <dbReference type="Proteomes" id="UP000198327"/>
    </source>
</evidence>
<feature type="transmembrane region" description="Helical" evidence="7">
    <location>
        <begin position="254"/>
        <end position="276"/>
    </location>
</feature>
<keyword evidence="3" id="KW-1003">Cell membrane</keyword>
<dbReference type="PANTHER" id="PTHR43163">
    <property type="entry name" value="DIPEPTIDE TRANSPORT SYSTEM PERMEASE PROTEIN DPPB-RELATED"/>
    <property type="match status" value="1"/>
</dbReference>
<keyword evidence="2 7" id="KW-0813">Transport</keyword>
<dbReference type="InterPro" id="IPR035906">
    <property type="entry name" value="MetI-like_sf"/>
</dbReference>
<accession>A0A239N364</accession>